<comment type="caution">
    <text evidence="2">The sequence shown here is derived from an EMBL/GenBank/DDBJ whole genome shotgun (WGS) entry which is preliminary data.</text>
</comment>
<name>A0A0B8T528_9SPHI</name>
<protein>
    <submittedName>
        <fullName evidence="2">Uncharacterized protein</fullName>
    </submittedName>
</protein>
<gene>
    <name evidence="2" type="ORF">DI53_0831</name>
</gene>
<accession>A0A0B8T528</accession>
<proteinExistence type="predicted"/>
<organism evidence="2 3">
    <name type="scientific">Sphingobacterium deserti</name>
    <dbReference type="NCBI Taxonomy" id="1229276"/>
    <lineage>
        <taxon>Bacteria</taxon>
        <taxon>Pseudomonadati</taxon>
        <taxon>Bacteroidota</taxon>
        <taxon>Sphingobacteriia</taxon>
        <taxon>Sphingobacteriales</taxon>
        <taxon>Sphingobacteriaceae</taxon>
        <taxon>Sphingobacterium</taxon>
    </lineage>
</organism>
<keyword evidence="3" id="KW-1185">Reference proteome</keyword>
<dbReference type="OrthoDB" id="1112654at2"/>
<dbReference type="EMBL" id="JJMU01000012">
    <property type="protein sequence ID" value="KGE15458.1"/>
    <property type="molecule type" value="Genomic_DNA"/>
</dbReference>
<sequence length="359" mass="40879">MKNIIFAGFILLALVSYTSAQTVNNKTITWEASDDNGKTKLIVKGEVSISDDDERIVSIAKNGAINYEQKSNKLQVTAGNNGKLIYRINKREKAVLDADDKKLLQSAIHMMISRGINAEARTKRLYAKSGRDGVLQELPKLQGDYARQKYLSALLSLGMSTPEMTDVLTNIGQYLTSDYYNAELLTNVMTIYLLDKATSKAYLNIVRDMKSDYYQYSILQKMMNNKLNSEQMVEVVDIVKTMKSDYYQSEVYKNLLKRAAFGETAFNETLDLVFSMKSDYYKTEIIKNLLKRQLTEADWTKLISYADKVDSDYYQCELILNIADKMPKNDGLKRGLLEAAKAIKSEYYYGKVMRKIAVS</sequence>
<dbReference type="AlphaFoldDB" id="A0A0B8T528"/>
<evidence type="ECO:0000256" key="1">
    <source>
        <dbReference type="SAM" id="SignalP"/>
    </source>
</evidence>
<dbReference type="RefSeq" id="WP_037495680.1">
    <property type="nucleotide sequence ID" value="NZ_JJMU01000012.1"/>
</dbReference>
<evidence type="ECO:0000313" key="2">
    <source>
        <dbReference type="EMBL" id="KGE15458.1"/>
    </source>
</evidence>
<dbReference type="Proteomes" id="UP000031802">
    <property type="component" value="Unassembled WGS sequence"/>
</dbReference>
<reference evidence="2 3" key="2">
    <citation type="journal article" date="2015" name="PLoS ONE">
        <title>Whole-Genome Optical Mapping and Finished Genome Sequence of Sphingobacterium deserti sp. nov., a New Species Isolated from the Western Desert of China.</title>
        <authorList>
            <person name="Teng C."/>
            <person name="Zhou Z."/>
            <person name="Molnar I."/>
            <person name="Li X."/>
            <person name="Tang R."/>
            <person name="Chen M."/>
            <person name="Wang L."/>
            <person name="Su S."/>
            <person name="Zhang W."/>
            <person name="Lin M."/>
        </authorList>
    </citation>
    <scope>NUCLEOTIDE SEQUENCE [LARGE SCALE GENOMIC DNA]</scope>
    <source>
        <strain evidence="3">ACCC05744</strain>
    </source>
</reference>
<evidence type="ECO:0000313" key="3">
    <source>
        <dbReference type="Proteomes" id="UP000031802"/>
    </source>
</evidence>
<dbReference type="eggNOG" id="ENOG502ZBDQ">
    <property type="taxonomic scope" value="Bacteria"/>
</dbReference>
<dbReference type="STRING" id="1229276.DI53_0831"/>
<keyword evidence="1" id="KW-0732">Signal</keyword>
<dbReference type="PATRIC" id="fig|1229276.3.peg.857"/>
<feature type="chain" id="PRO_5002124462" evidence="1">
    <location>
        <begin position="21"/>
        <end position="359"/>
    </location>
</feature>
<feature type="signal peptide" evidence="1">
    <location>
        <begin position="1"/>
        <end position="20"/>
    </location>
</feature>
<reference evidence="3" key="1">
    <citation type="submission" date="2014-04" db="EMBL/GenBank/DDBJ databases">
        <title>Whole-Genome optical mapping and complete genome sequence of Sphingobacterium deserti sp. nov., a new spaces isolated from desert in the west of China.</title>
        <authorList>
            <person name="Teng C."/>
            <person name="Zhou Z."/>
            <person name="Li X."/>
            <person name="Chen M."/>
            <person name="Lin M."/>
            <person name="Wang L."/>
            <person name="Su S."/>
            <person name="Zhang C."/>
            <person name="Zhang W."/>
        </authorList>
    </citation>
    <scope>NUCLEOTIDE SEQUENCE [LARGE SCALE GENOMIC DNA]</scope>
    <source>
        <strain evidence="3">ACCC05744</strain>
    </source>
</reference>